<organism evidence="2 3">
    <name type="scientific">Arenimonas composti TR7-09 = DSM 18010</name>
    <dbReference type="NCBI Taxonomy" id="1121013"/>
    <lineage>
        <taxon>Bacteria</taxon>
        <taxon>Pseudomonadati</taxon>
        <taxon>Pseudomonadota</taxon>
        <taxon>Gammaproteobacteria</taxon>
        <taxon>Lysobacterales</taxon>
        <taxon>Lysobacteraceae</taxon>
        <taxon>Arenimonas</taxon>
    </lineage>
</organism>
<reference evidence="2 3" key="1">
    <citation type="submission" date="2013-09" db="EMBL/GenBank/DDBJ databases">
        <title>Genome sequencing of Arenimonas composti.</title>
        <authorList>
            <person name="Chen F."/>
            <person name="Wang G."/>
        </authorList>
    </citation>
    <scope>NUCLEOTIDE SEQUENCE [LARGE SCALE GENOMIC DNA]</scope>
    <source>
        <strain evidence="2 3">TR7-09</strain>
    </source>
</reference>
<evidence type="ECO:0000313" key="2">
    <source>
        <dbReference type="EMBL" id="KFN49025.1"/>
    </source>
</evidence>
<evidence type="ECO:0000256" key="1">
    <source>
        <dbReference type="SAM" id="Phobius"/>
    </source>
</evidence>
<keyword evidence="1" id="KW-0812">Transmembrane</keyword>
<sequence length="172" mass="16793">MGPLPSLLLAAAVFATVFAGLRAPVLAAGSPVRVRPRQLMFPAGAAALLAALPGLFAAPRLLQAAVAVAVVLFVRGLWQRRRPDPALPVPVAVSQAALTGAASGVAATLPSPLPAAIATAAGVAALLGVLALACPALRERLDAGPRPSPLQAPLLAGAAALAVGLVVQGGGL</sequence>
<keyword evidence="1" id="KW-1133">Transmembrane helix</keyword>
<keyword evidence="1" id="KW-0472">Membrane</keyword>
<dbReference type="STRING" id="1121013.GCA_000426365_00778"/>
<dbReference type="Proteomes" id="UP000029391">
    <property type="component" value="Unassembled WGS sequence"/>
</dbReference>
<feature type="transmembrane region" description="Helical" evidence="1">
    <location>
        <begin position="43"/>
        <end position="74"/>
    </location>
</feature>
<protein>
    <submittedName>
        <fullName evidence="2">Uncharacterized protein</fullName>
    </submittedName>
</protein>
<dbReference type="EMBL" id="AWXU01000044">
    <property type="protein sequence ID" value="KFN49025.1"/>
    <property type="molecule type" value="Genomic_DNA"/>
</dbReference>
<comment type="caution">
    <text evidence="2">The sequence shown here is derived from an EMBL/GenBank/DDBJ whole genome shotgun (WGS) entry which is preliminary data.</text>
</comment>
<feature type="transmembrane region" description="Helical" evidence="1">
    <location>
        <begin position="115"/>
        <end position="137"/>
    </location>
</feature>
<name>A0A091BXF4_9GAMM</name>
<evidence type="ECO:0000313" key="3">
    <source>
        <dbReference type="Proteomes" id="UP000029391"/>
    </source>
</evidence>
<accession>A0A091BXF4</accession>
<proteinExistence type="predicted"/>
<gene>
    <name evidence="2" type="ORF">P873_12840</name>
</gene>
<keyword evidence="3" id="KW-1185">Reference proteome</keyword>
<dbReference type="AlphaFoldDB" id="A0A091BXF4"/>
<feature type="transmembrane region" description="Helical" evidence="1">
    <location>
        <begin position="86"/>
        <end position="109"/>
    </location>
</feature>
<dbReference type="RefSeq" id="WP_026816240.1">
    <property type="nucleotide sequence ID" value="NZ_AUFF01000001.1"/>
</dbReference>